<dbReference type="SMART" id="SM00086">
    <property type="entry name" value="PAC"/>
    <property type="match status" value="1"/>
</dbReference>
<dbReference type="CDD" id="cd00130">
    <property type="entry name" value="PAS"/>
    <property type="match status" value="1"/>
</dbReference>
<dbReference type="SUPFAM" id="SSF69118">
    <property type="entry name" value="AhpD-like"/>
    <property type="match status" value="1"/>
</dbReference>
<evidence type="ECO:0000256" key="6">
    <source>
        <dbReference type="ARBA" id="ARBA00022741"/>
    </source>
</evidence>
<feature type="domain" description="PAS" evidence="15">
    <location>
        <begin position="441"/>
        <end position="510"/>
    </location>
</feature>
<keyword evidence="11" id="KW-0175">Coiled coil</keyword>
<dbReference type="PANTHER" id="PTHR43065">
    <property type="entry name" value="SENSOR HISTIDINE KINASE"/>
    <property type="match status" value="1"/>
</dbReference>
<dbReference type="SMART" id="SM00388">
    <property type="entry name" value="HisKA"/>
    <property type="match status" value="1"/>
</dbReference>
<feature type="domain" description="Phytochrome chromophore attachment site" evidence="12">
    <location>
        <begin position="277"/>
        <end position="414"/>
    </location>
</feature>
<evidence type="ECO:0000256" key="10">
    <source>
        <dbReference type="PROSITE-ProRule" id="PRU00169"/>
    </source>
</evidence>
<dbReference type="Pfam" id="PF00072">
    <property type="entry name" value="Response_reg"/>
    <property type="match status" value="1"/>
</dbReference>
<evidence type="ECO:0000259" key="16">
    <source>
        <dbReference type="PROSITE" id="PS50113"/>
    </source>
</evidence>
<dbReference type="SUPFAM" id="SSF47384">
    <property type="entry name" value="Homodimeric domain of signal transducing histidine kinase"/>
    <property type="match status" value="1"/>
</dbReference>
<dbReference type="Pfam" id="PF13426">
    <property type="entry name" value="PAS_9"/>
    <property type="match status" value="1"/>
</dbReference>
<dbReference type="GO" id="GO:0000155">
    <property type="term" value="F:phosphorelay sensor kinase activity"/>
    <property type="evidence" value="ECO:0007669"/>
    <property type="project" value="InterPro"/>
</dbReference>
<dbReference type="Gene3D" id="3.30.565.10">
    <property type="entry name" value="Histidine kinase-like ATPase, C-terminal domain"/>
    <property type="match status" value="1"/>
</dbReference>
<dbReference type="AlphaFoldDB" id="A0AB37U8X2"/>
<dbReference type="SMART" id="SM00387">
    <property type="entry name" value="HATPase_c"/>
    <property type="match status" value="1"/>
</dbReference>
<dbReference type="Proteomes" id="UP000282574">
    <property type="component" value="Unassembled WGS sequence"/>
</dbReference>
<evidence type="ECO:0000313" key="18">
    <source>
        <dbReference type="Proteomes" id="UP000282574"/>
    </source>
</evidence>
<dbReference type="SUPFAM" id="SSF55781">
    <property type="entry name" value="GAF domain-like"/>
    <property type="match status" value="1"/>
</dbReference>
<evidence type="ECO:0000259" key="15">
    <source>
        <dbReference type="PROSITE" id="PS50112"/>
    </source>
</evidence>
<dbReference type="Gene3D" id="1.20.1290.10">
    <property type="entry name" value="AhpD-like"/>
    <property type="match status" value="1"/>
</dbReference>
<name>A0AB37U8X2_9CYAN</name>
<dbReference type="PROSITE" id="PS50110">
    <property type="entry name" value="RESPONSE_REGULATORY"/>
    <property type="match status" value="1"/>
</dbReference>
<keyword evidence="6" id="KW-0547">Nucleotide-binding</keyword>
<dbReference type="InterPro" id="IPR016132">
    <property type="entry name" value="Phyto_chromo_attachment"/>
</dbReference>
<dbReference type="Gene3D" id="3.30.450.20">
    <property type="entry name" value="PAS domain"/>
    <property type="match status" value="1"/>
</dbReference>
<evidence type="ECO:0000256" key="5">
    <source>
        <dbReference type="ARBA" id="ARBA00022679"/>
    </source>
</evidence>
<keyword evidence="7" id="KW-0418">Kinase</keyword>
<evidence type="ECO:0000256" key="7">
    <source>
        <dbReference type="ARBA" id="ARBA00022777"/>
    </source>
</evidence>
<dbReference type="InterPro" id="IPR005467">
    <property type="entry name" value="His_kinase_dom"/>
</dbReference>
<dbReference type="CDD" id="cd00082">
    <property type="entry name" value="HisKA"/>
    <property type="match status" value="1"/>
</dbReference>
<gene>
    <name evidence="17" type="ORF">DSM107010_66960</name>
</gene>
<keyword evidence="5" id="KW-0808">Transferase</keyword>
<dbReference type="SUPFAM" id="SSF55874">
    <property type="entry name" value="ATPase domain of HSP90 chaperone/DNA topoisomerase II/histidine kinase"/>
    <property type="match status" value="1"/>
</dbReference>
<dbReference type="NCBIfam" id="TIGR00229">
    <property type="entry name" value="sensory_box"/>
    <property type="match status" value="1"/>
</dbReference>
<organism evidence="17 18">
    <name type="scientific">Chroococcidiopsis cubana SAG 39.79</name>
    <dbReference type="NCBI Taxonomy" id="388085"/>
    <lineage>
        <taxon>Bacteria</taxon>
        <taxon>Bacillati</taxon>
        <taxon>Cyanobacteriota</taxon>
        <taxon>Cyanophyceae</taxon>
        <taxon>Chroococcidiopsidales</taxon>
        <taxon>Chroococcidiopsidaceae</taxon>
        <taxon>Chroococcidiopsis</taxon>
    </lineage>
</organism>
<evidence type="ECO:0000313" key="17">
    <source>
        <dbReference type="EMBL" id="RUT00722.1"/>
    </source>
</evidence>
<feature type="domain" description="Response regulatory" evidence="14">
    <location>
        <begin position="818"/>
        <end position="934"/>
    </location>
</feature>
<keyword evidence="8" id="KW-0067">ATP-binding</keyword>
<feature type="domain" description="PAC" evidence="16">
    <location>
        <begin position="512"/>
        <end position="564"/>
    </location>
</feature>
<dbReference type="SUPFAM" id="SSF55785">
    <property type="entry name" value="PYP-like sensor domain (PAS domain)"/>
    <property type="match status" value="1"/>
</dbReference>
<evidence type="ECO:0000259" key="14">
    <source>
        <dbReference type="PROSITE" id="PS50110"/>
    </source>
</evidence>
<comment type="catalytic activity">
    <reaction evidence="1">
        <text>ATP + protein L-histidine = ADP + protein N-phospho-L-histidine.</text>
        <dbReference type="EC" id="2.7.13.3"/>
    </reaction>
</comment>
<dbReference type="InterPro" id="IPR000014">
    <property type="entry name" value="PAS"/>
</dbReference>
<evidence type="ECO:0000256" key="2">
    <source>
        <dbReference type="ARBA" id="ARBA00006402"/>
    </source>
</evidence>
<dbReference type="PROSITE" id="PS50113">
    <property type="entry name" value="PAC"/>
    <property type="match status" value="1"/>
</dbReference>
<dbReference type="SMART" id="SM00065">
    <property type="entry name" value="GAF"/>
    <property type="match status" value="1"/>
</dbReference>
<keyword evidence="9" id="KW-0902">Two-component regulatory system</keyword>
<evidence type="ECO:0000259" key="12">
    <source>
        <dbReference type="PROSITE" id="PS50046"/>
    </source>
</evidence>
<dbReference type="PANTHER" id="PTHR43065:SF46">
    <property type="entry name" value="C4-DICARBOXYLATE TRANSPORT SENSOR PROTEIN DCTB"/>
    <property type="match status" value="1"/>
</dbReference>
<dbReference type="InterPro" id="IPR029016">
    <property type="entry name" value="GAF-like_dom_sf"/>
</dbReference>
<dbReference type="InterPro" id="IPR036890">
    <property type="entry name" value="HATPase_C_sf"/>
</dbReference>
<dbReference type="InterPro" id="IPR001610">
    <property type="entry name" value="PAC"/>
</dbReference>
<dbReference type="InterPro" id="IPR003594">
    <property type="entry name" value="HATPase_dom"/>
</dbReference>
<dbReference type="Gene3D" id="3.40.50.2300">
    <property type="match status" value="1"/>
</dbReference>
<dbReference type="Pfam" id="PF02518">
    <property type="entry name" value="HATPase_c"/>
    <property type="match status" value="1"/>
</dbReference>
<dbReference type="Pfam" id="PF01590">
    <property type="entry name" value="GAF"/>
    <property type="match status" value="1"/>
</dbReference>
<dbReference type="PRINTS" id="PR00344">
    <property type="entry name" value="BCTRLSENSOR"/>
</dbReference>
<dbReference type="Gene3D" id="1.10.287.130">
    <property type="match status" value="1"/>
</dbReference>
<evidence type="ECO:0000256" key="11">
    <source>
        <dbReference type="SAM" id="Coils"/>
    </source>
</evidence>
<dbReference type="InterPro" id="IPR029032">
    <property type="entry name" value="AhpD-like"/>
</dbReference>
<comment type="caution">
    <text evidence="17">The sequence shown here is derived from an EMBL/GenBank/DDBJ whole genome shotgun (WGS) entry which is preliminary data.</text>
</comment>
<evidence type="ECO:0000256" key="8">
    <source>
        <dbReference type="ARBA" id="ARBA00022840"/>
    </source>
</evidence>
<accession>A0AB37U8X2</accession>
<reference evidence="17 18" key="1">
    <citation type="journal article" date="2019" name="Genome Biol. Evol.">
        <title>Day and night: Metabolic profiles and evolutionary relationships of six axenic non-marine cyanobacteria.</title>
        <authorList>
            <person name="Will S.E."/>
            <person name="Henke P."/>
            <person name="Boedeker C."/>
            <person name="Huang S."/>
            <person name="Brinkmann H."/>
            <person name="Rohde M."/>
            <person name="Jarek M."/>
            <person name="Friedl T."/>
            <person name="Seufert S."/>
            <person name="Schumacher M."/>
            <person name="Overmann J."/>
            <person name="Neumann-Schaal M."/>
            <person name="Petersen J."/>
        </authorList>
    </citation>
    <scope>NUCLEOTIDE SEQUENCE [LARGE SCALE GENOMIC DNA]</scope>
    <source>
        <strain evidence="17 18">SAG 39.79</strain>
    </source>
</reference>
<dbReference type="InterPro" id="IPR035965">
    <property type="entry name" value="PAS-like_dom_sf"/>
</dbReference>
<evidence type="ECO:0000256" key="1">
    <source>
        <dbReference type="ARBA" id="ARBA00000085"/>
    </source>
</evidence>
<dbReference type="PROSITE" id="PS50046">
    <property type="entry name" value="PHYTOCHROME_2"/>
    <property type="match status" value="1"/>
</dbReference>
<evidence type="ECO:0000256" key="9">
    <source>
        <dbReference type="ARBA" id="ARBA00023012"/>
    </source>
</evidence>
<evidence type="ECO:0000259" key="13">
    <source>
        <dbReference type="PROSITE" id="PS50109"/>
    </source>
</evidence>
<keyword evidence="4 10" id="KW-0597">Phosphoprotein</keyword>
<dbReference type="CDD" id="cd00156">
    <property type="entry name" value="REC"/>
    <property type="match status" value="1"/>
</dbReference>
<dbReference type="PROSITE" id="PS50109">
    <property type="entry name" value="HIS_KIN"/>
    <property type="match status" value="1"/>
</dbReference>
<dbReference type="EC" id="2.7.13.3" evidence="3"/>
<dbReference type="Pfam" id="PF00512">
    <property type="entry name" value="HisKA"/>
    <property type="match status" value="1"/>
</dbReference>
<dbReference type="PROSITE" id="PS50112">
    <property type="entry name" value="PAS"/>
    <property type="match status" value="1"/>
</dbReference>
<feature type="modified residue" description="4-aspartylphosphate" evidence="10">
    <location>
        <position position="869"/>
    </location>
</feature>
<proteinExistence type="inferred from homology"/>
<dbReference type="InterPro" id="IPR000700">
    <property type="entry name" value="PAS-assoc_C"/>
</dbReference>
<keyword evidence="18" id="KW-1185">Reference proteome</keyword>
<dbReference type="EMBL" id="RSCK01000138">
    <property type="protein sequence ID" value="RUT00722.1"/>
    <property type="molecule type" value="Genomic_DNA"/>
</dbReference>
<feature type="domain" description="Histidine kinase" evidence="13">
    <location>
        <begin position="577"/>
        <end position="799"/>
    </location>
</feature>
<feature type="coiled-coil region" evidence="11">
    <location>
        <begin position="232"/>
        <end position="262"/>
    </location>
</feature>
<evidence type="ECO:0000256" key="3">
    <source>
        <dbReference type="ARBA" id="ARBA00012438"/>
    </source>
</evidence>
<comment type="similarity">
    <text evidence="2">In the N-terminal section; belongs to the phytochrome family.</text>
</comment>
<dbReference type="InterPro" id="IPR001789">
    <property type="entry name" value="Sig_transdc_resp-reg_receiver"/>
</dbReference>
<dbReference type="Gene3D" id="3.30.450.40">
    <property type="match status" value="1"/>
</dbReference>
<dbReference type="GO" id="GO:0005524">
    <property type="term" value="F:ATP binding"/>
    <property type="evidence" value="ECO:0007669"/>
    <property type="project" value="UniProtKB-KW"/>
</dbReference>
<dbReference type="InterPro" id="IPR011006">
    <property type="entry name" value="CheY-like_superfamily"/>
</dbReference>
<sequence>MEQILDEKLQLAPAIASGRTSEQILAEIESKFGFVPPFFGPAQQNPQVLENLWQQTLSAYVNNPLSARFKEKLSAYLSRFCAVPYCMICHSCTLRPLGMSAREVLELLETPPPVETDIDEHLNLLAAQPAPLAALLESNTKLEDSLFYCSIFIALQDSSEHCRQELRQLLGSVNYQHLVAFIAYTKSCHVWMEAYPEVALEADRRVQEHLGALLEDEPALADFFRNYRQKVKREQQSRAQQLAELAERQRQEEAWRQQAEREQLVAQMAQRIRQSLNLEEILSTTVSEVRQFLQSERVFIYRFEPDWSGFVAVESVGSRWASILGMKCKDSFFGETSGRELYKQGRTHATEDIYASRLSKCHADLLAQFQVRANLVVPIVQGEKLWGLLVANHCSSPRQWQQMEIDLLKHLATQVAIAIQQSTLFEQVQTELVERQRSEEKIREQAALLDVASNAITVQNLKGQILFWNQGAERLYGWKAQEALGQSADFLYQETSLPLQQVQELTFDRGSWQGELYQVTKSGREIVVNSRWTLVRDEQGQPKSILVVNTDVTEKKQLEAQFLRAQRLESIGTLASGIAHDLNNVLGPILMVAELLQEKIPDSLTQQLLAEQKASAKRGAALVKQVLSFARGLEGKRTILQLRHLLMEIRQIAKQTFPKSIEIYTNISPNLWTVCADATQLHQVLMNLVVNARDAMPDGGTLSIHAENLFIDENYARMNLEASVGPYSVITVSDRGIGIVPEILERIFEPFFTTKEVGKGTGLGLSTAIGIIKSHGGFVTVESSVGAGTQFKVYLPAVEGTQQQQAEARELPKGHGELILVVDDELAICEITKISLENYNYKVLTANNGIEAIALYAQHKNDISVLLTDMMMPDMDGQTTIRILQKMNHSLKIIATSGLASNDKVAEAAGVGVKAFLSKPYTAPELLQTLSSVLGAKSSQFSPHQ</sequence>
<dbReference type="InterPro" id="IPR003018">
    <property type="entry name" value="GAF"/>
</dbReference>
<dbReference type="SMART" id="SM00448">
    <property type="entry name" value="REC"/>
    <property type="match status" value="1"/>
</dbReference>
<dbReference type="SUPFAM" id="SSF52172">
    <property type="entry name" value="CheY-like"/>
    <property type="match status" value="1"/>
</dbReference>
<evidence type="ECO:0000256" key="4">
    <source>
        <dbReference type="ARBA" id="ARBA00022553"/>
    </source>
</evidence>
<protein>
    <recommendedName>
        <fullName evidence="3">histidine kinase</fullName>
        <ecNumber evidence="3">2.7.13.3</ecNumber>
    </recommendedName>
</protein>
<dbReference type="SMART" id="SM00091">
    <property type="entry name" value="PAS"/>
    <property type="match status" value="1"/>
</dbReference>
<dbReference type="InterPro" id="IPR036097">
    <property type="entry name" value="HisK_dim/P_sf"/>
</dbReference>
<dbReference type="InterPro" id="IPR003661">
    <property type="entry name" value="HisK_dim/P_dom"/>
</dbReference>
<dbReference type="RefSeq" id="WP_106167236.1">
    <property type="nucleotide sequence ID" value="NZ_JAVKZF010000001.1"/>
</dbReference>
<dbReference type="InterPro" id="IPR004358">
    <property type="entry name" value="Sig_transdc_His_kin-like_C"/>
</dbReference>